<reference evidence="1" key="1">
    <citation type="submission" date="2020-04" db="EMBL/GenBank/DDBJ databases">
        <authorList>
            <person name="Chiriac C."/>
            <person name="Salcher M."/>
            <person name="Ghai R."/>
            <person name="Kavagutti S V."/>
        </authorList>
    </citation>
    <scope>NUCLEOTIDE SEQUENCE</scope>
</reference>
<sequence>MIKWPDKDRPYFDLKPTVIPDFFSESEYKGLYKLIEDNRKVEDVETQTNPHMGYFAENIYLEEPYSQYSKLMVDKINKIYPLDSDPTKHMFIYNKYTWKTGHEPVLKPHFDTMIDCGSLTLTIILDTTLDWNIVAEGEEFEIKSNQAFLFSGTHHLHWRPKIEFGPDDHYDFLLCQFIDKNPVRLDDKYWEQMVLNRSEASTDWWKKYESNGLLNP</sequence>
<proteinExistence type="predicted"/>
<accession>A0A6J5NYB4</accession>
<dbReference type="EMBL" id="LR796766">
    <property type="protein sequence ID" value="CAB4164660.1"/>
    <property type="molecule type" value="Genomic_DNA"/>
</dbReference>
<name>A0A6J5NYB4_9CAUD</name>
<evidence type="ECO:0000313" key="1">
    <source>
        <dbReference type="EMBL" id="CAB4164660.1"/>
    </source>
</evidence>
<gene>
    <name evidence="1" type="ORF">UFOVP828_60</name>
</gene>
<organism evidence="1">
    <name type="scientific">uncultured Caudovirales phage</name>
    <dbReference type="NCBI Taxonomy" id="2100421"/>
    <lineage>
        <taxon>Viruses</taxon>
        <taxon>Duplodnaviria</taxon>
        <taxon>Heunggongvirae</taxon>
        <taxon>Uroviricota</taxon>
        <taxon>Caudoviricetes</taxon>
        <taxon>Peduoviridae</taxon>
        <taxon>Maltschvirus</taxon>
        <taxon>Maltschvirus maltsch</taxon>
    </lineage>
</organism>
<protein>
    <submittedName>
        <fullName evidence="1">Uncharacterized protein</fullName>
    </submittedName>
</protein>